<dbReference type="GO" id="GO:0043041">
    <property type="term" value="P:amino acid activation for nonribosomal peptide biosynthetic process"/>
    <property type="evidence" value="ECO:0007669"/>
    <property type="project" value="TreeGrafter"/>
</dbReference>
<dbReference type="InterPro" id="IPR025110">
    <property type="entry name" value="AMP-bd_C"/>
</dbReference>
<keyword evidence="2" id="KW-0596">Phosphopantetheine</keyword>
<dbReference type="CDD" id="cd12116">
    <property type="entry name" value="A_NRPS_Ta1_like"/>
    <property type="match status" value="1"/>
</dbReference>
<dbReference type="Gene3D" id="3.30.559.30">
    <property type="entry name" value="Nonribosomal peptide synthetase, condensation domain"/>
    <property type="match status" value="1"/>
</dbReference>
<feature type="domain" description="Carrier" evidence="4">
    <location>
        <begin position="1101"/>
        <end position="1178"/>
    </location>
</feature>
<dbReference type="GO" id="GO:0044550">
    <property type="term" value="P:secondary metabolite biosynthetic process"/>
    <property type="evidence" value="ECO:0007669"/>
    <property type="project" value="TreeGrafter"/>
</dbReference>
<dbReference type="Gene3D" id="3.40.50.980">
    <property type="match status" value="2"/>
</dbReference>
<proteinExistence type="predicted"/>
<dbReference type="FunFam" id="2.30.38.10:FF:000001">
    <property type="entry name" value="Non-ribosomal peptide synthetase PvdI"/>
    <property type="match status" value="1"/>
</dbReference>
<evidence type="ECO:0000259" key="4">
    <source>
        <dbReference type="PROSITE" id="PS50075"/>
    </source>
</evidence>
<dbReference type="InterPro" id="IPR001242">
    <property type="entry name" value="Condensation_dom"/>
</dbReference>
<dbReference type="GO" id="GO:0005737">
    <property type="term" value="C:cytoplasm"/>
    <property type="evidence" value="ECO:0007669"/>
    <property type="project" value="TreeGrafter"/>
</dbReference>
<dbReference type="InterPro" id="IPR045851">
    <property type="entry name" value="AMP-bd_C_sf"/>
</dbReference>
<dbReference type="SUPFAM" id="SSF56801">
    <property type="entry name" value="Acetyl-CoA synthetase-like"/>
    <property type="match status" value="1"/>
</dbReference>
<dbReference type="FunFam" id="3.40.50.980:FF:000001">
    <property type="entry name" value="Non-ribosomal peptide synthetase"/>
    <property type="match status" value="1"/>
</dbReference>
<dbReference type="Pfam" id="PF00550">
    <property type="entry name" value="PP-binding"/>
    <property type="match status" value="2"/>
</dbReference>
<feature type="domain" description="Carrier" evidence="4">
    <location>
        <begin position="23"/>
        <end position="97"/>
    </location>
</feature>
<dbReference type="PANTHER" id="PTHR45527">
    <property type="entry name" value="NONRIBOSOMAL PEPTIDE SYNTHETASE"/>
    <property type="match status" value="1"/>
</dbReference>
<dbReference type="SUPFAM" id="SSF52777">
    <property type="entry name" value="CoA-dependent acyltransferases"/>
    <property type="match status" value="2"/>
</dbReference>
<evidence type="ECO:0000256" key="2">
    <source>
        <dbReference type="ARBA" id="ARBA00022450"/>
    </source>
</evidence>
<dbReference type="InterPro" id="IPR006162">
    <property type="entry name" value="Ppantetheine_attach_site"/>
</dbReference>
<dbReference type="PROSITE" id="PS00455">
    <property type="entry name" value="AMP_BINDING"/>
    <property type="match status" value="1"/>
</dbReference>
<evidence type="ECO:0000256" key="1">
    <source>
        <dbReference type="ARBA" id="ARBA00001957"/>
    </source>
</evidence>
<dbReference type="SUPFAM" id="SSF47336">
    <property type="entry name" value="ACP-like"/>
    <property type="match status" value="2"/>
</dbReference>
<accession>A0AA51X6Y4</accession>
<dbReference type="Gene3D" id="3.30.300.30">
    <property type="match status" value="1"/>
</dbReference>
<keyword evidence="6" id="KW-1185">Reference proteome</keyword>
<dbReference type="Gene3D" id="3.30.559.10">
    <property type="entry name" value="Chloramphenicol acetyltransferase-like domain"/>
    <property type="match status" value="1"/>
</dbReference>
<gene>
    <name evidence="5" type="ORF">Q9312_19155</name>
</gene>
<protein>
    <submittedName>
        <fullName evidence="5">Amino acid adenylation domain-containing protein</fullName>
    </submittedName>
</protein>
<dbReference type="InterPro" id="IPR036736">
    <property type="entry name" value="ACP-like_sf"/>
</dbReference>
<dbReference type="InterPro" id="IPR000873">
    <property type="entry name" value="AMP-dep_synth/lig_dom"/>
</dbReference>
<dbReference type="Proteomes" id="UP001239782">
    <property type="component" value="Chromosome"/>
</dbReference>
<dbReference type="RefSeq" id="WP_309202467.1">
    <property type="nucleotide sequence ID" value="NZ_CP133548.1"/>
</dbReference>
<dbReference type="InterPro" id="IPR020806">
    <property type="entry name" value="PKS_PP-bd"/>
</dbReference>
<comment type="cofactor">
    <cofactor evidence="1">
        <name>pantetheine 4'-phosphate</name>
        <dbReference type="ChEBI" id="CHEBI:47942"/>
    </cofactor>
</comment>
<dbReference type="AlphaFoldDB" id="A0AA51X6Y4"/>
<dbReference type="InterPro" id="IPR023213">
    <property type="entry name" value="CAT-like_dom_sf"/>
</dbReference>
<organism evidence="5 6">
    <name type="scientific">Pleionea litopenaei</name>
    <dbReference type="NCBI Taxonomy" id="3070815"/>
    <lineage>
        <taxon>Bacteria</taxon>
        <taxon>Pseudomonadati</taxon>
        <taxon>Pseudomonadota</taxon>
        <taxon>Gammaproteobacteria</taxon>
        <taxon>Oceanospirillales</taxon>
        <taxon>Pleioneaceae</taxon>
        <taxon>Pleionea</taxon>
    </lineage>
</organism>
<evidence type="ECO:0000256" key="3">
    <source>
        <dbReference type="ARBA" id="ARBA00022553"/>
    </source>
</evidence>
<dbReference type="SMART" id="SM00823">
    <property type="entry name" value="PKS_PP"/>
    <property type="match status" value="1"/>
</dbReference>
<dbReference type="PROSITE" id="PS00012">
    <property type="entry name" value="PHOSPHOPANTETHEINE"/>
    <property type="match status" value="2"/>
</dbReference>
<evidence type="ECO:0000313" key="5">
    <source>
        <dbReference type="EMBL" id="WMS87326.1"/>
    </source>
</evidence>
<sequence>MARWIKAALPAVDGQTTGVEYVAPRNATEEMLCEIWGEVLRRESVGIHDNFFSIGGDSILSIRIVSELKKLGWFLAVQDIFVHQTISKLAEKIKPFNLSKENLVVNRLDLLSSDERSWFETKDTFYDDAYPLSALQAGMVFHTELESFSGIYHDINSEHIRCEWNEGLFREALDYCIARHPILRTHYYLKGERPLQLVLRHGPLPLEVEDIRLLDREEQAQQLKHWVEQRKTHVFDWQSGPLYQINIFLRSEESFQFIISFHHSVLDGWSRASFSTELYNCYERLLAGATLPAVSTDWTYRDFIASEQKAIAQVESIEHFRNMLHDAPVYQLPRLPDDTSSTSGHRSMGLPKFRQHSEQLLALSKSMGVPIQSILLAAHLKVLSTVSGHRKAMTCMLGNGRPEREGAEQGLGLFFNSLPLALELDDCTWRQLIERVSSANAQNLSHRLYPLSEVQKHLGRDFSEVMFYFTHFHVFEQMNTPNKSSASEAANETGRSTFEVLNAFSYEQTNFDLLVSVAQSLGVDEMDLNFVYNTQVYSEQQIKQLSHYYLMAFDLMLMQLDTSHQATSLLSASEQRELLAPVTPSSSTFSPPATFLQSWSEQVNARNTQVAVRSGDESWRYGELEEQANRVANWLSAQGVQKGDVIGVCLERSLPLMSHLLGCLKVGAAYLPLDPSYPEQRLQYMLSDSQAQWVLVDDEHPAFKREGVKVFNIASTDYQAALFASASEYRSEVRAGDLAYLIYTSGSTGQPKGVMVSHGNVANFLMSMQEQPGCQVGDRLLAVTPISFDIHVLELFLPLISGAEVVLCRREDSVDGARLSAQLAEHEITMMQATPMTWRLLLDSGEWPTGVILKALCGGERLAEDLASRLLERVDSLWNMYGPTETTVWSTCARLTNEGVSIGYPIANTQCYVLSESRELLPRGVSGELYIGGAGVTQGYWQREALTAERYCDNPFVEDGQERMYRTGDRVRYLADGRLHYEGRVDEQVKLRGQRIEPGEIESVLVEHEGLRSAVVTIQSGAGEDDGRLVAYVVLADKEALLDEGELAERLRDYLEPRLPLHLIPSAYAVLEALPLTPNGKVDKRALPAITNEQGTHPFTEPSNETEQTLVTLLAKILARPEHDISTSASFFELGGHSLAIMHLIGEVEEHLEITLTIRDIFECKNIIELGNTVLRKLNRKKEDSKRKELLSRKKNNKRKVEL</sequence>
<dbReference type="PANTHER" id="PTHR45527:SF1">
    <property type="entry name" value="FATTY ACID SYNTHASE"/>
    <property type="match status" value="1"/>
</dbReference>
<name>A0AA51X6Y4_9GAMM</name>
<dbReference type="KEGG" id="plei:Q9312_19155"/>
<dbReference type="FunFam" id="1.10.1200.10:FF:000005">
    <property type="entry name" value="Nonribosomal peptide synthetase 1"/>
    <property type="match status" value="1"/>
</dbReference>
<dbReference type="EMBL" id="CP133548">
    <property type="protein sequence ID" value="WMS87326.1"/>
    <property type="molecule type" value="Genomic_DNA"/>
</dbReference>
<dbReference type="Gene3D" id="2.30.38.10">
    <property type="entry name" value="Luciferase, Domain 3"/>
    <property type="match status" value="1"/>
</dbReference>
<dbReference type="GO" id="GO:0031177">
    <property type="term" value="F:phosphopantetheine binding"/>
    <property type="evidence" value="ECO:0007669"/>
    <property type="project" value="InterPro"/>
</dbReference>
<dbReference type="GO" id="GO:0003824">
    <property type="term" value="F:catalytic activity"/>
    <property type="evidence" value="ECO:0007669"/>
    <property type="project" value="InterPro"/>
</dbReference>
<dbReference type="FunFam" id="3.40.50.12780:FF:000012">
    <property type="entry name" value="Non-ribosomal peptide synthetase"/>
    <property type="match status" value="1"/>
</dbReference>
<dbReference type="Gene3D" id="1.10.1200.10">
    <property type="entry name" value="ACP-like"/>
    <property type="match status" value="2"/>
</dbReference>
<dbReference type="InterPro" id="IPR009081">
    <property type="entry name" value="PP-bd_ACP"/>
</dbReference>
<dbReference type="Pfam" id="PF00501">
    <property type="entry name" value="AMP-binding"/>
    <property type="match status" value="1"/>
</dbReference>
<reference evidence="5 6" key="1">
    <citation type="submission" date="2023-08" db="EMBL/GenBank/DDBJ databases">
        <title>Pleionea litopenaei sp. nov., isolated from stomach of juvenile Litopenaeus vannamei.</title>
        <authorList>
            <person name="Rho A.M."/>
            <person name="Hwang C.Y."/>
        </authorList>
    </citation>
    <scope>NUCLEOTIDE SEQUENCE [LARGE SCALE GENOMIC DNA]</scope>
    <source>
        <strain evidence="5 6">HL-JVS1</strain>
    </source>
</reference>
<dbReference type="InterPro" id="IPR010071">
    <property type="entry name" value="AA_adenyl_dom"/>
</dbReference>
<dbReference type="Pfam" id="PF00668">
    <property type="entry name" value="Condensation"/>
    <property type="match status" value="1"/>
</dbReference>
<dbReference type="PROSITE" id="PS50075">
    <property type="entry name" value="CARRIER"/>
    <property type="match status" value="2"/>
</dbReference>
<dbReference type="InterPro" id="IPR020845">
    <property type="entry name" value="AMP-binding_CS"/>
</dbReference>
<dbReference type="NCBIfam" id="TIGR01733">
    <property type="entry name" value="AA-adenyl-dom"/>
    <property type="match status" value="1"/>
</dbReference>
<dbReference type="Pfam" id="PF13193">
    <property type="entry name" value="AMP-binding_C"/>
    <property type="match status" value="1"/>
</dbReference>
<evidence type="ECO:0000313" key="6">
    <source>
        <dbReference type="Proteomes" id="UP001239782"/>
    </source>
</evidence>
<keyword evidence="3" id="KW-0597">Phosphoprotein</keyword>